<dbReference type="OrthoDB" id="9809061at2"/>
<dbReference type="AlphaFoldDB" id="A0A1X9N8D8"/>
<dbReference type="NCBIfam" id="TIGR00202">
    <property type="entry name" value="csrA"/>
    <property type="match status" value="1"/>
</dbReference>
<accession>A0A1X9N8D8</accession>
<keyword evidence="2 5" id="KW-0810">Translation regulation</keyword>
<dbReference type="GO" id="GO:0045948">
    <property type="term" value="P:positive regulation of translational initiation"/>
    <property type="evidence" value="ECO:0007669"/>
    <property type="project" value="UniProtKB-UniRule"/>
</dbReference>
<comment type="similarity">
    <text evidence="5">Belongs to the CsrA/RsmA family.</text>
</comment>
<proteinExistence type="inferred from homology"/>
<evidence type="ECO:0000256" key="4">
    <source>
        <dbReference type="ARBA" id="ARBA00023159"/>
    </source>
</evidence>
<dbReference type="PANTHER" id="PTHR34984:SF1">
    <property type="entry name" value="CARBON STORAGE REGULATOR"/>
    <property type="match status" value="1"/>
</dbReference>
<evidence type="ECO:0000256" key="3">
    <source>
        <dbReference type="ARBA" id="ARBA00022884"/>
    </source>
</evidence>
<dbReference type="NCBIfam" id="NF002469">
    <property type="entry name" value="PRK01712.1"/>
    <property type="match status" value="1"/>
</dbReference>
<dbReference type="GO" id="GO:0006402">
    <property type="term" value="P:mRNA catabolic process"/>
    <property type="evidence" value="ECO:0007669"/>
    <property type="project" value="InterPro"/>
</dbReference>
<keyword evidence="1 5" id="KW-0963">Cytoplasm</keyword>
<evidence type="ECO:0000256" key="1">
    <source>
        <dbReference type="ARBA" id="ARBA00022490"/>
    </source>
</evidence>
<evidence type="ECO:0000256" key="2">
    <source>
        <dbReference type="ARBA" id="ARBA00022845"/>
    </source>
</evidence>
<dbReference type="SUPFAM" id="SSF117130">
    <property type="entry name" value="CsrA-like"/>
    <property type="match status" value="1"/>
</dbReference>
<evidence type="ECO:0000313" key="7">
    <source>
        <dbReference type="Proteomes" id="UP000193450"/>
    </source>
</evidence>
<name>A0A1X9N8D8_9GAMM</name>
<dbReference type="InterPro" id="IPR036107">
    <property type="entry name" value="CsrA_sf"/>
</dbReference>
<sequence>MLILTRRIGETVIIGDDVKITVLEVQGNQVRLGISAPREVEVHREEIYQRIQQEKAGNSDSDNRGNR</sequence>
<dbReference type="EMBL" id="CP019343">
    <property type="protein sequence ID" value="ARN73431.1"/>
    <property type="molecule type" value="Genomic_DNA"/>
</dbReference>
<dbReference type="GO" id="GO:0005829">
    <property type="term" value="C:cytosol"/>
    <property type="evidence" value="ECO:0007669"/>
    <property type="project" value="TreeGrafter"/>
</dbReference>
<keyword evidence="3 5" id="KW-0694">RNA-binding</keyword>
<dbReference type="Proteomes" id="UP000193450">
    <property type="component" value="Chromosome"/>
</dbReference>
<organism evidence="6 7">
    <name type="scientific">Oceanicoccus sagamiensis</name>
    <dbReference type="NCBI Taxonomy" id="716816"/>
    <lineage>
        <taxon>Bacteria</taxon>
        <taxon>Pseudomonadati</taxon>
        <taxon>Pseudomonadota</taxon>
        <taxon>Gammaproteobacteria</taxon>
        <taxon>Cellvibrionales</taxon>
        <taxon>Spongiibacteraceae</taxon>
        <taxon>Oceanicoccus</taxon>
    </lineage>
</organism>
<dbReference type="FunFam" id="2.60.40.4380:FF:000001">
    <property type="entry name" value="Translational regulator CsrA"/>
    <property type="match status" value="1"/>
</dbReference>
<keyword evidence="5" id="KW-0678">Repressor</keyword>
<dbReference type="InterPro" id="IPR003751">
    <property type="entry name" value="CsrA"/>
</dbReference>
<keyword evidence="4 5" id="KW-0010">Activator</keyword>
<dbReference type="GO" id="GO:0045947">
    <property type="term" value="P:negative regulation of translational initiation"/>
    <property type="evidence" value="ECO:0007669"/>
    <property type="project" value="UniProtKB-UniRule"/>
</dbReference>
<dbReference type="GO" id="GO:0006109">
    <property type="term" value="P:regulation of carbohydrate metabolic process"/>
    <property type="evidence" value="ECO:0007669"/>
    <property type="project" value="UniProtKB-UniRule"/>
</dbReference>
<evidence type="ECO:0000313" key="6">
    <source>
        <dbReference type="EMBL" id="ARN73431.1"/>
    </source>
</evidence>
<dbReference type="Pfam" id="PF02599">
    <property type="entry name" value="CsrA"/>
    <property type="match status" value="1"/>
</dbReference>
<comment type="subcellular location">
    <subcellularLocation>
        <location evidence="5">Cytoplasm</location>
    </subcellularLocation>
</comment>
<dbReference type="GO" id="GO:0048027">
    <property type="term" value="F:mRNA 5'-UTR binding"/>
    <property type="evidence" value="ECO:0007669"/>
    <property type="project" value="UniProtKB-UniRule"/>
</dbReference>
<protein>
    <recommendedName>
        <fullName evidence="5">Translational regulator CsrA</fullName>
    </recommendedName>
    <alternativeName>
        <fullName evidence="5">Carbon storage regulator</fullName>
    </alternativeName>
</protein>
<evidence type="ECO:0000256" key="5">
    <source>
        <dbReference type="HAMAP-Rule" id="MF_00167"/>
    </source>
</evidence>
<dbReference type="PANTHER" id="PTHR34984">
    <property type="entry name" value="CARBON STORAGE REGULATOR"/>
    <property type="match status" value="1"/>
</dbReference>
<reference evidence="6 7" key="1">
    <citation type="submission" date="2016-11" db="EMBL/GenBank/DDBJ databases">
        <title>Trade-off between light-utilization and light-protection in marine flavobacteria.</title>
        <authorList>
            <person name="Kumagai Y."/>
        </authorList>
    </citation>
    <scope>NUCLEOTIDE SEQUENCE [LARGE SCALE GENOMIC DNA]</scope>
    <source>
        <strain evidence="6 7">NBRC 107125</strain>
    </source>
</reference>
<comment type="function">
    <text evidence="5">A key translational regulator that binds mRNA to regulate translation initiation and/or mRNA stability. Mediates global changes in gene expression, shifting from rapid growth to stress survival by linking envelope stress, the stringent response and the catabolite repression systems. Usually binds in the 5'-UTR; binding at or near the Shine-Dalgarno sequence prevents ribosome-binding, repressing translation, binding elsewhere in the 5'-UTR can activate translation and/or stabilize the mRNA. Its function is antagonized by small RNA(s).</text>
</comment>
<dbReference type="Gene3D" id="2.60.40.4380">
    <property type="entry name" value="Translational regulator CsrA"/>
    <property type="match status" value="1"/>
</dbReference>
<dbReference type="KEGG" id="osg:BST96_04470"/>
<dbReference type="RefSeq" id="WP_085757544.1">
    <property type="nucleotide sequence ID" value="NZ_CP019343.1"/>
</dbReference>
<gene>
    <name evidence="5" type="primary">csrA</name>
    <name evidence="6" type="ORF">BST96_04470</name>
</gene>
<dbReference type="STRING" id="716816.BST96_04470"/>
<dbReference type="HAMAP" id="MF_00167">
    <property type="entry name" value="CsrA"/>
    <property type="match status" value="1"/>
</dbReference>
<comment type="subunit">
    <text evidence="5">Homodimer; the beta-strands of each monomer intercalate to form a hydrophobic core, while the alpha-helices form wings that extend away from the core.</text>
</comment>
<keyword evidence="7" id="KW-1185">Reference proteome</keyword>